<evidence type="ECO:0000256" key="2">
    <source>
        <dbReference type="ARBA" id="ARBA00022692"/>
    </source>
</evidence>
<dbReference type="GO" id="GO:0016020">
    <property type="term" value="C:membrane"/>
    <property type="evidence" value="ECO:0007669"/>
    <property type="project" value="UniProtKB-SubCell"/>
</dbReference>
<evidence type="ECO:0000313" key="9">
    <source>
        <dbReference type="EMBL" id="CAG7819082.1"/>
    </source>
</evidence>
<feature type="transmembrane region" description="Helical" evidence="6">
    <location>
        <begin position="378"/>
        <end position="398"/>
    </location>
</feature>
<evidence type="ECO:0000256" key="4">
    <source>
        <dbReference type="ARBA" id="ARBA00023136"/>
    </source>
</evidence>
<evidence type="ECO:0000256" key="7">
    <source>
        <dbReference type="SAM" id="SignalP"/>
    </source>
</evidence>
<evidence type="ECO:0000256" key="1">
    <source>
        <dbReference type="ARBA" id="ARBA00004141"/>
    </source>
</evidence>
<evidence type="ECO:0000256" key="3">
    <source>
        <dbReference type="ARBA" id="ARBA00022989"/>
    </source>
</evidence>
<proteinExistence type="predicted"/>
<dbReference type="Pfam" id="PF12832">
    <property type="entry name" value="MFS_1_like"/>
    <property type="match status" value="1"/>
</dbReference>
<feature type="transmembrane region" description="Helical" evidence="6">
    <location>
        <begin position="419"/>
        <end position="444"/>
    </location>
</feature>
<reference evidence="9" key="1">
    <citation type="submission" date="2021-06" db="EMBL/GenBank/DDBJ databases">
        <authorList>
            <person name="Hodson N. C."/>
            <person name="Mongue J. A."/>
            <person name="Jaron S. K."/>
        </authorList>
    </citation>
    <scope>NUCLEOTIDE SEQUENCE</scope>
</reference>
<feature type="signal peptide" evidence="7">
    <location>
        <begin position="1"/>
        <end position="27"/>
    </location>
</feature>
<feature type="non-terminal residue" evidence="9">
    <location>
        <position position="474"/>
    </location>
</feature>
<comment type="subcellular location">
    <subcellularLocation>
        <location evidence="1">Membrane</location>
        <topology evidence="1">Multi-pass membrane protein</topology>
    </subcellularLocation>
</comment>
<evidence type="ECO:0000259" key="8">
    <source>
        <dbReference type="Pfam" id="PF12832"/>
    </source>
</evidence>
<feature type="transmembrane region" description="Helical" evidence="6">
    <location>
        <begin position="304"/>
        <end position="325"/>
    </location>
</feature>
<feature type="chain" id="PRO_5035265356" description="Major facilitator superfamily associated domain-containing protein" evidence="7">
    <location>
        <begin position="28"/>
        <end position="474"/>
    </location>
</feature>
<keyword evidence="2 6" id="KW-0812">Transmembrane</keyword>
<evidence type="ECO:0000256" key="6">
    <source>
        <dbReference type="SAM" id="Phobius"/>
    </source>
</evidence>
<name>A0A8J2KME2_9HEXA</name>
<protein>
    <recommendedName>
        <fullName evidence="8">Major facilitator superfamily associated domain-containing protein</fullName>
    </recommendedName>
</protein>
<feature type="region of interest" description="Disordered" evidence="5">
    <location>
        <begin position="43"/>
        <end position="65"/>
    </location>
</feature>
<sequence length="474" mass="52665">MALSTFTHLRFFLAALFTCLTLTHVEGRRGRILTGYVPESIDSQSANSTGIQPAESEPSNFIVPPPPVNPSVTVSRFTPEDAQLFVPVNIPSIQNHRLNGNWSKEVIKNEVQITSVIKQDVQPQQGSKIRRKLRLHSTTWGITIKKMESFWKINVKLLPPKLHYFAYFAGVASLWPFIQVCGRQLGISEFNVGVIFTAAPVVGIICNPLFGAIADKYGFKKKMFIIFILLNFISLMAFAFLPFEKPVNTEDNDGLLHACKESEIVTLATNLTNIEPPLLNTSGTGTWDDTKKFDSGLSYNSPVFWFYVLLVLAGWLAMAVVTSIADALCFQSLGENHHLYGSQRIWGAVGWGGATFLAGYLVDATSVPNQPKNYTPCLYLVAGFMTVATVVSILWKVEEEAKPKSMAKDLRALILQPRICVFILACIVVGMCTGLQWNFLYWYVEDLARTTESAELECEYMKSLKLIQGAIAAV</sequence>
<keyword evidence="7" id="KW-0732">Signal</keyword>
<feature type="domain" description="Major facilitator superfamily associated" evidence="8">
    <location>
        <begin position="161"/>
        <end position="448"/>
    </location>
</feature>
<comment type="caution">
    <text evidence="9">The sequence shown here is derived from an EMBL/GenBank/DDBJ whole genome shotgun (WGS) entry which is preliminary data.</text>
</comment>
<feature type="transmembrane region" description="Helical" evidence="6">
    <location>
        <begin position="190"/>
        <end position="211"/>
    </location>
</feature>
<keyword evidence="4 6" id="KW-0472">Membrane</keyword>
<keyword evidence="10" id="KW-1185">Reference proteome</keyword>
<dbReference type="PANTHER" id="PTHR16172">
    <property type="entry name" value="MAJOR FACILITATOR SUPERFAMILY DOMAIN-CONTAINING PROTEIN 6-LIKE"/>
    <property type="match status" value="1"/>
</dbReference>
<dbReference type="EMBL" id="CAJVCH010438492">
    <property type="protein sequence ID" value="CAG7819082.1"/>
    <property type="molecule type" value="Genomic_DNA"/>
</dbReference>
<evidence type="ECO:0000313" key="10">
    <source>
        <dbReference type="Proteomes" id="UP000708208"/>
    </source>
</evidence>
<feature type="transmembrane region" description="Helical" evidence="6">
    <location>
        <begin position="345"/>
        <end position="362"/>
    </location>
</feature>
<dbReference type="Proteomes" id="UP000708208">
    <property type="component" value="Unassembled WGS sequence"/>
</dbReference>
<keyword evidence="3 6" id="KW-1133">Transmembrane helix</keyword>
<feature type="transmembrane region" description="Helical" evidence="6">
    <location>
        <begin position="223"/>
        <end position="243"/>
    </location>
</feature>
<dbReference type="OrthoDB" id="515887at2759"/>
<dbReference type="AlphaFoldDB" id="A0A8J2KME2"/>
<dbReference type="InterPro" id="IPR024989">
    <property type="entry name" value="MFS_assoc_dom"/>
</dbReference>
<evidence type="ECO:0000256" key="5">
    <source>
        <dbReference type="SAM" id="MobiDB-lite"/>
    </source>
</evidence>
<organism evidence="9 10">
    <name type="scientific">Allacma fusca</name>
    <dbReference type="NCBI Taxonomy" id="39272"/>
    <lineage>
        <taxon>Eukaryota</taxon>
        <taxon>Metazoa</taxon>
        <taxon>Ecdysozoa</taxon>
        <taxon>Arthropoda</taxon>
        <taxon>Hexapoda</taxon>
        <taxon>Collembola</taxon>
        <taxon>Symphypleona</taxon>
        <taxon>Sminthuridae</taxon>
        <taxon>Allacma</taxon>
    </lineage>
</organism>
<gene>
    <name evidence="9" type="ORF">AFUS01_LOCUS29552</name>
</gene>
<dbReference type="PANTHER" id="PTHR16172:SF30">
    <property type="entry name" value="SUGAR BABY, ISOFORM C"/>
    <property type="match status" value="1"/>
</dbReference>
<dbReference type="InterPro" id="IPR051717">
    <property type="entry name" value="MFS_MFSD6"/>
</dbReference>
<accession>A0A8J2KME2</accession>